<feature type="domain" description="Cytochrome c" evidence="6">
    <location>
        <begin position="24"/>
        <end position="135"/>
    </location>
</feature>
<evidence type="ECO:0000256" key="4">
    <source>
        <dbReference type="PROSITE-ProRule" id="PRU00433"/>
    </source>
</evidence>
<evidence type="ECO:0000256" key="1">
    <source>
        <dbReference type="ARBA" id="ARBA00022617"/>
    </source>
</evidence>
<reference evidence="7 8" key="1">
    <citation type="journal article" date="2020" name="Microorganisms">
        <title>Osmotic Adaptation and Compatible Solute Biosynthesis of Phototrophic Bacteria as Revealed from Genome Analyses.</title>
        <authorList>
            <person name="Imhoff J.F."/>
            <person name="Rahn T."/>
            <person name="Kunzel S."/>
            <person name="Keller A."/>
            <person name="Neulinger S.C."/>
        </authorList>
    </citation>
    <scope>NUCLEOTIDE SEQUENCE [LARGE SCALE GENOMIC DNA]</scope>
    <source>
        <strain evidence="7 8">DSM 15382</strain>
    </source>
</reference>
<evidence type="ECO:0000313" key="7">
    <source>
        <dbReference type="EMBL" id="MBK1657677.1"/>
    </source>
</evidence>
<dbReference type="Gene3D" id="1.10.760.10">
    <property type="entry name" value="Cytochrome c-like domain"/>
    <property type="match status" value="2"/>
</dbReference>
<evidence type="ECO:0000256" key="3">
    <source>
        <dbReference type="ARBA" id="ARBA00023004"/>
    </source>
</evidence>
<comment type="caution">
    <text evidence="7">The sequence shown here is derived from an EMBL/GenBank/DDBJ whole genome shotgun (WGS) entry which is preliminary data.</text>
</comment>
<protein>
    <submittedName>
        <fullName evidence="7">Cytochrome C</fullName>
    </submittedName>
</protein>
<evidence type="ECO:0000313" key="8">
    <source>
        <dbReference type="Proteomes" id="UP000697995"/>
    </source>
</evidence>
<accession>A0ABS1CUK0</accession>
<dbReference type="RefSeq" id="WP_133219616.1">
    <property type="nucleotide sequence ID" value="NZ_NRSG01000025.1"/>
</dbReference>
<dbReference type="InterPro" id="IPR009056">
    <property type="entry name" value="Cyt_c-like_dom"/>
</dbReference>
<dbReference type="PANTHER" id="PTHR35008">
    <property type="entry name" value="BLL4482 PROTEIN-RELATED"/>
    <property type="match status" value="1"/>
</dbReference>
<gene>
    <name evidence="7" type="ORF">CKO45_05465</name>
</gene>
<keyword evidence="2 4" id="KW-0479">Metal-binding</keyword>
<feature type="chain" id="PRO_5046620365" evidence="5">
    <location>
        <begin position="21"/>
        <end position="278"/>
    </location>
</feature>
<proteinExistence type="predicted"/>
<feature type="signal peptide" evidence="5">
    <location>
        <begin position="1"/>
        <end position="20"/>
    </location>
</feature>
<evidence type="ECO:0000256" key="2">
    <source>
        <dbReference type="ARBA" id="ARBA00022723"/>
    </source>
</evidence>
<sequence>MRHWIGGLLAALLPILPAAAQPDALVARGRQLVEGIAACGNCHTPKGPQGDVAGMAYAGGFVIDIPGAFRAVVPNITPDPETGIGRWSDAEIARAIRDGKRPDGSTIGPPMPIELYRDIADADLAAIIAYLRSVAPIRNAVGKSSYPMPLPPSYGPPVAGVAAPADDPVARGAYLAGPLGHCIECHTPMLADGRRDWSRTGAGGVPIPGPFGMVVPRNITPAALSGWSDAQVIRAITQGISADGGRLSPPMAFPYYARMSDAELRDVVAYLRALPPLR</sequence>
<dbReference type="EMBL" id="NRSG01000025">
    <property type="protein sequence ID" value="MBK1657677.1"/>
    <property type="molecule type" value="Genomic_DNA"/>
</dbReference>
<keyword evidence="8" id="KW-1185">Reference proteome</keyword>
<keyword evidence="3 4" id="KW-0408">Iron</keyword>
<keyword evidence="1 4" id="KW-0349">Heme</keyword>
<dbReference type="InterPro" id="IPR036909">
    <property type="entry name" value="Cyt_c-like_dom_sf"/>
</dbReference>
<evidence type="ECO:0000256" key="5">
    <source>
        <dbReference type="SAM" id="SignalP"/>
    </source>
</evidence>
<dbReference type="InterPro" id="IPR051459">
    <property type="entry name" value="Cytochrome_c-type_DH"/>
</dbReference>
<evidence type="ECO:0000259" key="6">
    <source>
        <dbReference type="PROSITE" id="PS51007"/>
    </source>
</evidence>
<dbReference type="SUPFAM" id="SSF46626">
    <property type="entry name" value="Cytochrome c"/>
    <property type="match status" value="2"/>
</dbReference>
<dbReference type="PROSITE" id="PS51007">
    <property type="entry name" value="CYTC"/>
    <property type="match status" value="2"/>
</dbReference>
<dbReference type="Pfam" id="PF00034">
    <property type="entry name" value="Cytochrom_C"/>
    <property type="match status" value="2"/>
</dbReference>
<dbReference type="Proteomes" id="UP000697995">
    <property type="component" value="Unassembled WGS sequence"/>
</dbReference>
<keyword evidence="5" id="KW-0732">Signal</keyword>
<name>A0ABS1CUK0_9PROT</name>
<dbReference type="PANTHER" id="PTHR35008:SF8">
    <property type="entry name" value="ALCOHOL DEHYDROGENASE CYTOCHROME C SUBUNIT"/>
    <property type="match status" value="1"/>
</dbReference>
<organism evidence="7 8">
    <name type="scientific">Paracraurococcus ruber</name>
    <dbReference type="NCBI Taxonomy" id="77675"/>
    <lineage>
        <taxon>Bacteria</taxon>
        <taxon>Pseudomonadati</taxon>
        <taxon>Pseudomonadota</taxon>
        <taxon>Alphaproteobacteria</taxon>
        <taxon>Acetobacterales</taxon>
        <taxon>Roseomonadaceae</taxon>
        <taxon>Paracraurococcus</taxon>
    </lineage>
</organism>
<feature type="domain" description="Cytochrome c" evidence="6">
    <location>
        <begin position="167"/>
        <end position="275"/>
    </location>
</feature>